<evidence type="ECO:0000313" key="2">
    <source>
        <dbReference type="Proteomes" id="UP000647860"/>
    </source>
</evidence>
<protein>
    <submittedName>
        <fullName evidence="1">Uncharacterized protein</fullName>
    </submittedName>
</protein>
<comment type="caution">
    <text evidence="1">The sequence shown here is derived from an EMBL/GenBank/DDBJ whole genome shotgun (WGS) entry which is preliminary data.</text>
</comment>
<dbReference type="RefSeq" id="WP_204292925.1">
    <property type="nucleotide sequence ID" value="NZ_BAAAGZ010000022.1"/>
</dbReference>
<keyword evidence="2" id="KW-1185">Reference proteome</keyword>
<reference evidence="1 2" key="1">
    <citation type="submission" date="2021-01" db="EMBL/GenBank/DDBJ databases">
        <title>Whole genome shotgun sequence of Verrucosispora gifhornensis NBRC 16317.</title>
        <authorList>
            <person name="Komaki H."/>
            <person name="Tamura T."/>
        </authorList>
    </citation>
    <scope>NUCLEOTIDE SEQUENCE [LARGE SCALE GENOMIC DNA]</scope>
    <source>
        <strain evidence="1 2">NBRC 16317</strain>
    </source>
</reference>
<evidence type="ECO:0000313" key="1">
    <source>
        <dbReference type="EMBL" id="GIJ18696.1"/>
    </source>
</evidence>
<name>A0ABQ4ILJ1_9ACTN</name>
<sequence length="104" mass="11196">MALVKKGSRLITVDGITYRWRVRARPTYAQALCEKPLAVAVEQVDCKGRVLLASMPQNHPSNWFGGPAVPALPSTVAAIVRAALAEGWQPTQPGMAFHMTAPSD</sequence>
<proteinExistence type="predicted"/>
<dbReference type="Proteomes" id="UP000647860">
    <property type="component" value="Unassembled WGS sequence"/>
</dbReference>
<organism evidence="1 2">
    <name type="scientific">Micromonospora gifhornensis</name>
    <dbReference type="NCBI Taxonomy" id="84594"/>
    <lineage>
        <taxon>Bacteria</taxon>
        <taxon>Bacillati</taxon>
        <taxon>Actinomycetota</taxon>
        <taxon>Actinomycetes</taxon>
        <taxon>Micromonosporales</taxon>
        <taxon>Micromonosporaceae</taxon>
        <taxon>Micromonospora</taxon>
    </lineage>
</organism>
<dbReference type="EMBL" id="BOPA01000047">
    <property type="protein sequence ID" value="GIJ18696.1"/>
    <property type="molecule type" value="Genomic_DNA"/>
</dbReference>
<gene>
    <name evidence="1" type="ORF">Vgi01_53800</name>
</gene>
<accession>A0ABQ4ILJ1</accession>